<evidence type="ECO:0000313" key="12">
    <source>
        <dbReference type="Proteomes" id="UP000260793"/>
    </source>
</evidence>
<evidence type="ECO:0000256" key="4">
    <source>
        <dbReference type="ARBA" id="ARBA00022475"/>
    </source>
</evidence>
<feature type="transmembrane region" description="Helical" evidence="8">
    <location>
        <begin position="371"/>
        <end position="399"/>
    </location>
</feature>
<dbReference type="Pfam" id="PF01235">
    <property type="entry name" value="Na_Ala_symp"/>
    <property type="match status" value="1"/>
</dbReference>
<evidence type="ECO:0000313" key="11">
    <source>
        <dbReference type="EMBL" id="RHJ62325.1"/>
    </source>
</evidence>
<dbReference type="PANTHER" id="PTHR30330:SF1">
    <property type="entry name" value="AMINO-ACID CARRIER PROTEIN ALST"/>
    <property type="match status" value="1"/>
</dbReference>
<keyword evidence="5 8" id="KW-0812">Transmembrane</keyword>
<feature type="transmembrane region" description="Helical" evidence="8">
    <location>
        <begin position="242"/>
        <end position="261"/>
    </location>
</feature>
<dbReference type="EMBL" id="QRHG01000055">
    <property type="protein sequence ID" value="RHF56049.1"/>
    <property type="molecule type" value="Genomic_DNA"/>
</dbReference>
<feature type="transmembrane region" description="Helical" evidence="8">
    <location>
        <begin position="420"/>
        <end position="437"/>
    </location>
</feature>
<keyword evidence="3 8" id="KW-0813">Transport</keyword>
<dbReference type="InterPro" id="IPR001463">
    <property type="entry name" value="Na/Ala_symport"/>
</dbReference>
<evidence type="ECO:0000313" key="13">
    <source>
        <dbReference type="Proteomes" id="UP000284902"/>
    </source>
</evidence>
<evidence type="ECO:0000256" key="5">
    <source>
        <dbReference type="ARBA" id="ARBA00022692"/>
    </source>
</evidence>
<feature type="transmembrane region" description="Helical" evidence="8">
    <location>
        <begin position="330"/>
        <end position="351"/>
    </location>
</feature>
<dbReference type="Proteomes" id="UP000285832">
    <property type="component" value="Unassembled WGS sequence"/>
</dbReference>
<dbReference type="PRINTS" id="PR00175">
    <property type="entry name" value="NAALASMPORT"/>
</dbReference>
<evidence type="ECO:0000256" key="8">
    <source>
        <dbReference type="RuleBase" id="RU363064"/>
    </source>
</evidence>
<comment type="caution">
    <text evidence="9">The sequence shown here is derived from an EMBL/GenBank/DDBJ whole genome shotgun (WGS) entry which is preliminary data.</text>
</comment>
<feature type="transmembrane region" description="Helical" evidence="8">
    <location>
        <begin position="20"/>
        <end position="46"/>
    </location>
</feature>
<dbReference type="GO" id="GO:0005283">
    <property type="term" value="F:amino acid:sodium symporter activity"/>
    <property type="evidence" value="ECO:0007669"/>
    <property type="project" value="InterPro"/>
</dbReference>
<dbReference type="EMBL" id="QSQN01000003">
    <property type="protein sequence ID" value="RGK42394.1"/>
    <property type="molecule type" value="Genomic_DNA"/>
</dbReference>
<proteinExistence type="inferred from homology"/>
<evidence type="ECO:0000256" key="2">
    <source>
        <dbReference type="ARBA" id="ARBA00009261"/>
    </source>
</evidence>
<name>A0A3E4LY90_9FIRM</name>
<dbReference type="Gene3D" id="1.20.1740.10">
    <property type="entry name" value="Amino acid/polyamine transporter I"/>
    <property type="match status" value="1"/>
</dbReference>
<keyword evidence="7 8" id="KW-0472">Membrane</keyword>
<feature type="transmembrane region" description="Helical" evidence="8">
    <location>
        <begin position="273"/>
        <end position="293"/>
    </location>
</feature>
<dbReference type="RefSeq" id="WP_005609064.1">
    <property type="nucleotide sequence ID" value="NZ_CABKOA010000040.1"/>
</dbReference>
<evidence type="ECO:0000256" key="1">
    <source>
        <dbReference type="ARBA" id="ARBA00004651"/>
    </source>
</evidence>
<dbReference type="GO" id="GO:0005886">
    <property type="term" value="C:plasma membrane"/>
    <property type="evidence" value="ECO:0007669"/>
    <property type="project" value="UniProtKB-SubCell"/>
</dbReference>
<keyword evidence="8" id="KW-0769">Symport</keyword>
<comment type="subcellular location">
    <subcellularLocation>
        <location evidence="1 8">Cell membrane</location>
        <topology evidence="1 8">Multi-pass membrane protein</topology>
    </subcellularLocation>
</comment>
<reference evidence="12 13" key="1">
    <citation type="submission" date="2018-08" db="EMBL/GenBank/DDBJ databases">
        <title>A genome reference for cultivated species of the human gut microbiota.</title>
        <authorList>
            <person name="Zou Y."/>
            <person name="Xue W."/>
            <person name="Luo G."/>
        </authorList>
    </citation>
    <scope>NUCLEOTIDE SEQUENCE [LARGE SCALE GENOMIC DNA]</scope>
    <source>
        <strain evidence="11 14">AM09-9</strain>
        <strain evidence="10 13">AM25-1LB</strain>
        <strain evidence="9 12">TF11-7</strain>
    </source>
</reference>
<dbReference type="GeneID" id="77335035"/>
<dbReference type="NCBIfam" id="TIGR00835">
    <property type="entry name" value="agcS"/>
    <property type="match status" value="1"/>
</dbReference>
<dbReference type="PROSITE" id="PS00873">
    <property type="entry name" value="NA_ALANINE_SYMP"/>
    <property type="match status" value="1"/>
</dbReference>
<sequence>MITKLIEIVYSFLWGDLIQIPLPGGSSVGISLLIILLIPMGIYFTVRTRFLPIRLFPDMVRALVGTKAKKDADGKSEKKEKKEKGSLSTFQTLIVSTATRVGMGNLVGVVAAISAGGAGAVFWMWVTALIGSSTAFIEATLAQLYKEKDPLYGGYRGGPAYYMHRYMERRQKKKKRYSLIAVLFAISGLICWCGISQVISNSVTSSLENAFSVPPLYTTIVLVALAAVIVLRKNATVKVLDLLVPVMAVCYFVLTIVIIFRNIGSLPQVFERIFQEAFGFRQIAAGGFGAVLMNGIKRGLFSNEAGSGSAPCAAAAAECENPVQAGLVQALGVFIDTIVICSCTAMIMLLVPEDLVAGLSGMELLQTAMRYHLGEFGVIFIAATLFMFSFSTFLGILFYARSNVAYLFGDNWLSQTAYKVMALVMLFAGGLAAYTVVWDLGDVGIGLMTIFNTAILYLLGGEALKELREYEAGKACKKKSLEE</sequence>
<evidence type="ECO:0000313" key="14">
    <source>
        <dbReference type="Proteomes" id="UP000285832"/>
    </source>
</evidence>
<protein>
    <submittedName>
        <fullName evidence="9">Alanine:cation symporter family protein</fullName>
    </submittedName>
</protein>
<evidence type="ECO:0000256" key="7">
    <source>
        <dbReference type="ARBA" id="ARBA00023136"/>
    </source>
</evidence>
<keyword evidence="6 8" id="KW-1133">Transmembrane helix</keyword>
<comment type="similarity">
    <text evidence="2 8">Belongs to the alanine or glycine:cation symporter (AGCS) (TC 2.A.25) family.</text>
</comment>
<evidence type="ECO:0000313" key="9">
    <source>
        <dbReference type="EMBL" id="RGK42394.1"/>
    </source>
</evidence>
<dbReference type="Proteomes" id="UP000260793">
    <property type="component" value="Unassembled WGS sequence"/>
</dbReference>
<accession>A0A3E4LY90</accession>
<evidence type="ECO:0000256" key="6">
    <source>
        <dbReference type="ARBA" id="ARBA00022989"/>
    </source>
</evidence>
<dbReference type="Proteomes" id="UP000284902">
    <property type="component" value="Unassembled WGS sequence"/>
</dbReference>
<gene>
    <name evidence="11" type="ORF">DW116_05175</name>
    <name evidence="10" type="ORF">DW672_13170</name>
    <name evidence="9" type="ORF">DXD17_01475</name>
</gene>
<dbReference type="EMBL" id="QRMI01000010">
    <property type="protein sequence ID" value="RHJ62325.1"/>
    <property type="molecule type" value="Genomic_DNA"/>
</dbReference>
<dbReference type="AlphaFoldDB" id="A0A3E4LY90"/>
<organism evidence="9 12">
    <name type="scientific">[Ruminococcus] lactaris</name>
    <dbReference type="NCBI Taxonomy" id="46228"/>
    <lineage>
        <taxon>Bacteria</taxon>
        <taxon>Bacillati</taxon>
        <taxon>Bacillota</taxon>
        <taxon>Clostridia</taxon>
        <taxon>Lachnospirales</taxon>
        <taxon>Lachnospiraceae</taxon>
        <taxon>Mediterraneibacter</taxon>
    </lineage>
</organism>
<evidence type="ECO:0000313" key="10">
    <source>
        <dbReference type="EMBL" id="RHF56049.1"/>
    </source>
</evidence>
<keyword evidence="4 8" id="KW-1003">Cell membrane</keyword>
<feature type="transmembrane region" description="Helical" evidence="8">
    <location>
        <begin position="177"/>
        <end position="199"/>
    </location>
</feature>
<feature type="transmembrane region" description="Helical" evidence="8">
    <location>
        <begin position="443"/>
        <end position="460"/>
    </location>
</feature>
<dbReference type="PANTHER" id="PTHR30330">
    <property type="entry name" value="AGSS FAMILY TRANSPORTER, SODIUM-ALANINE"/>
    <property type="match status" value="1"/>
</dbReference>
<feature type="transmembrane region" description="Helical" evidence="8">
    <location>
        <begin position="211"/>
        <end position="230"/>
    </location>
</feature>
<evidence type="ECO:0000256" key="3">
    <source>
        <dbReference type="ARBA" id="ARBA00022448"/>
    </source>
</evidence>